<feature type="transmembrane region" description="Helical" evidence="5">
    <location>
        <begin position="48"/>
        <end position="69"/>
    </location>
</feature>
<dbReference type="PANTHER" id="PTHR23542:SF1">
    <property type="entry name" value="MAJOR FACILITATOR SUPERFAMILY (MFS) PROFILE DOMAIN-CONTAINING PROTEIN"/>
    <property type="match status" value="1"/>
</dbReference>
<evidence type="ECO:0000313" key="8">
    <source>
        <dbReference type="Proteomes" id="UP001141259"/>
    </source>
</evidence>
<feature type="transmembrane region" description="Helical" evidence="5">
    <location>
        <begin position="244"/>
        <end position="265"/>
    </location>
</feature>
<dbReference type="Gene3D" id="1.20.1250.20">
    <property type="entry name" value="MFS general substrate transporter like domains"/>
    <property type="match status" value="1"/>
</dbReference>
<feature type="transmembrane region" description="Helical" evidence="5">
    <location>
        <begin position="277"/>
        <end position="297"/>
    </location>
</feature>
<dbReference type="InterPro" id="IPR011701">
    <property type="entry name" value="MFS"/>
</dbReference>
<evidence type="ECO:0000259" key="6">
    <source>
        <dbReference type="PROSITE" id="PS50850"/>
    </source>
</evidence>
<sequence length="392" mass="40299">MNPANYLSVLRLPGIRQAMLLMLLARIPTTASGMTLTLHVVLALDKGYGAAGLVGTASTIGIAMGAPLMGRLTDHKGLRTVVLLSTVTEGLFWFTAPALPYSVLLVTSFLTGLTILPVMSIGRQVLTALVPVDQRRTALAMDSMAVEVSYMAGPALAVLLTTSANSRTALWTVGAAMVAAGLALYAANPPVKNQEESTTTERPPRREWLTAPLIGVLITSSGAIFVLAGMEVSLVAALQEQGQIQWTGPLVIVMCVASLVGGFIYGGLTHAPTPRTLMAALGLLSIPVGLATGNLWMLALLLIPANFLAAPVIASTGEVITKLTPPSARGEAMGLQGSAFTLGAAAGAPLAGFMIDHTSAGWGFAITGATGATIAAIGKLLDRRAAKTPVNA</sequence>
<reference evidence="7" key="1">
    <citation type="submission" date="2022-08" db="EMBL/GenBank/DDBJ databases">
        <authorList>
            <person name="Tistechok S."/>
            <person name="Samborskyy M."/>
            <person name="Roman I."/>
        </authorList>
    </citation>
    <scope>NUCLEOTIDE SEQUENCE</scope>
    <source>
        <strain evidence="7">DSM 103496</strain>
    </source>
</reference>
<dbReference type="AlphaFoldDB" id="A0A9X2VVE9"/>
<keyword evidence="4 5" id="KW-0472">Membrane</keyword>
<keyword evidence="8" id="KW-1185">Reference proteome</keyword>
<gene>
    <name evidence="7" type="ORF">NZH93_41750</name>
</gene>
<keyword evidence="2 5" id="KW-0812">Transmembrane</keyword>
<dbReference type="InterPro" id="IPR020846">
    <property type="entry name" value="MFS_dom"/>
</dbReference>
<name>A0A9X2VVE9_9PSEU</name>
<comment type="caution">
    <text evidence="7">The sequence shown here is derived from an EMBL/GenBank/DDBJ whole genome shotgun (WGS) entry which is preliminary data.</text>
</comment>
<feature type="transmembrane region" description="Helical" evidence="5">
    <location>
        <begin position="81"/>
        <end position="103"/>
    </location>
</feature>
<feature type="transmembrane region" description="Helical" evidence="5">
    <location>
        <begin position="20"/>
        <end position="42"/>
    </location>
</feature>
<protein>
    <submittedName>
        <fullName evidence="7">MFS transporter</fullName>
    </submittedName>
</protein>
<evidence type="ECO:0000256" key="4">
    <source>
        <dbReference type="ARBA" id="ARBA00023136"/>
    </source>
</evidence>
<keyword evidence="3 5" id="KW-1133">Transmembrane helix</keyword>
<evidence type="ECO:0000256" key="2">
    <source>
        <dbReference type="ARBA" id="ARBA00022692"/>
    </source>
</evidence>
<feature type="transmembrane region" description="Helical" evidence="5">
    <location>
        <begin position="208"/>
        <end position="238"/>
    </location>
</feature>
<dbReference type="GO" id="GO:0022857">
    <property type="term" value="F:transmembrane transporter activity"/>
    <property type="evidence" value="ECO:0007669"/>
    <property type="project" value="InterPro"/>
</dbReference>
<evidence type="ECO:0000256" key="1">
    <source>
        <dbReference type="ARBA" id="ARBA00004651"/>
    </source>
</evidence>
<proteinExistence type="predicted"/>
<evidence type="ECO:0000313" key="7">
    <source>
        <dbReference type="EMBL" id="MCS7483410.1"/>
    </source>
</evidence>
<dbReference type="PROSITE" id="PS50850">
    <property type="entry name" value="MFS"/>
    <property type="match status" value="1"/>
</dbReference>
<evidence type="ECO:0000256" key="5">
    <source>
        <dbReference type="SAM" id="Phobius"/>
    </source>
</evidence>
<accession>A0A9X2VVE9</accession>
<dbReference type="PANTHER" id="PTHR23542">
    <property type="match status" value="1"/>
</dbReference>
<dbReference type="EMBL" id="JANYMP010000032">
    <property type="protein sequence ID" value="MCS7483410.1"/>
    <property type="molecule type" value="Genomic_DNA"/>
</dbReference>
<dbReference type="GO" id="GO:0005886">
    <property type="term" value="C:plasma membrane"/>
    <property type="evidence" value="ECO:0007669"/>
    <property type="project" value="UniProtKB-SubCell"/>
</dbReference>
<dbReference type="Pfam" id="PF07690">
    <property type="entry name" value="MFS_1"/>
    <property type="match status" value="1"/>
</dbReference>
<dbReference type="Proteomes" id="UP001141259">
    <property type="component" value="Unassembled WGS sequence"/>
</dbReference>
<evidence type="ECO:0000256" key="3">
    <source>
        <dbReference type="ARBA" id="ARBA00022989"/>
    </source>
</evidence>
<dbReference type="InterPro" id="IPR036259">
    <property type="entry name" value="MFS_trans_sf"/>
</dbReference>
<dbReference type="SUPFAM" id="SSF103473">
    <property type="entry name" value="MFS general substrate transporter"/>
    <property type="match status" value="1"/>
</dbReference>
<feature type="domain" description="Major facilitator superfamily (MFS) profile" evidence="6">
    <location>
        <begin position="6"/>
        <end position="387"/>
    </location>
</feature>
<feature type="transmembrane region" description="Helical" evidence="5">
    <location>
        <begin position="361"/>
        <end position="381"/>
    </location>
</feature>
<dbReference type="RefSeq" id="WP_259628869.1">
    <property type="nucleotide sequence ID" value="NZ_JANYMP010000032.1"/>
</dbReference>
<comment type="subcellular location">
    <subcellularLocation>
        <location evidence="1">Cell membrane</location>
        <topology evidence="1">Multi-pass membrane protein</topology>
    </subcellularLocation>
</comment>
<organism evidence="7 8">
    <name type="scientific">Umezawaea endophytica</name>
    <dbReference type="NCBI Taxonomy" id="1654476"/>
    <lineage>
        <taxon>Bacteria</taxon>
        <taxon>Bacillati</taxon>
        <taxon>Actinomycetota</taxon>
        <taxon>Actinomycetes</taxon>
        <taxon>Pseudonocardiales</taxon>
        <taxon>Pseudonocardiaceae</taxon>
        <taxon>Umezawaea</taxon>
    </lineage>
</organism>
<feature type="transmembrane region" description="Helical" evidence="5">
    <location>
        <begin position="168"/>
        <end position="187"/>
    </location>
</feature>